<dbReference type="Proteomes" id="UP000593562">
    <property type="component" value="Unassembled WGS sequence"/>
</dbReference>
<dbReference type="FunFam" id="2.60.40.420:FF:000067">
    <property type="entry name" value="Cupredoxin superfamily protein"/>
    <property type="match status" value="1"/>
</dbReference>
<evidence type="ECO:0000313" key="14">
    <source>
        <dbReference type="EMBL" id="KAF5742766.1"/>
    </source>
</evidence>
<feature type="domain" description="Phytocyanin" evidence="13">
    <location>
        <begin position="25"/>
        <end position="131"/>
    </location>
</feature>
<feature type="signal peptide" evidence="12">
    <location>
        <begin position="1"/>
        <end position="24"/>
    </location>
</feature>
<dbReference type="AlphaFoldDB" id="A0A7J7D9L1"/>
<comment type="caution">
    <text evidence="14">The sequence shown here is derived from an EMBL/GenBank/DDBJ whole genome shotgun (WGS) entry which is preliminary data.</text>
</comment>
<keyword evidence="9" id="KW-0472">Membrane</keyword>
<organism evidence="14 15">
    <name type="scientific">Tripterygium wilfordii</name>
    <name type="common">Thunder God vine</name>
    <dbReference type="NCBI Taxonomy" id="458696"/>
    <lineage>
        <taxon>Eukaryota</taxon>
        <taxon>Viridiplantae</taxon>
        <taxon>Streptophyta</taxon>
        <taxon>Embryophyta</taxon>
        <taxon>Tracheophyta</taxon>
        <taxon>Spermatophyta</taxon>
        <taxon>Magnoliopsida</taxon>
        <taxon>eudicotyledons</taxon>
        <taxon>Gunneridae</taxon>
        <taxon>Pentapetalae</taxon>
        <taxon>rosids</taxon>
        <taxon>fabids</taxon>
        <taxon>Celastrales</taxon>
        <taxon>Celastraceae</taxon>
        <taxon>Tripterygium</taxon>
    </lineage>
</organism>
<dbReference type="PROSITE" id="PS51485">
    <property type="entry name" value="PHYTOCYANIN"/>
    <property type="match status" value="1"/>
</dbReference>
<proteinExistence type="predicted"/>
<dbReference type="Gene3D" id="2.60.40.420">
    <property type="entry name" value="Cupredoxins - blue copper proteins"/>
    <property type="match status" value="1"/>
</dbReference>
<name>A0A7J7D9L1_TRIWF</name>
<dbReference type="GO" id="GO:0046872">
    <property type="term" value="F:metal ion binding"/>
    <property type="evidence" value="ECO:0007669"/>
    <property type="project" value="UniProtKB-KW"/>
</dbReference>
<keyword evidence="7" id="KW-1133">Transmembrane helix</keyword>
<dbReference type="GO" id="GO:0005886">
    <property type="term" value="C:plasma membrane"/>
    <property type="evidence" value="ECO:0007669"/>
    <property type="project" value="TreeGrafter"/>
</dbReference>
<keyword evidence="6" id="KW-0249">Electron transport</keyword>
<dbReference type="CDD" id="cd04216">
    <property type="entry name" value="Phytocyanin"/>
    <property type="match status" value="1"/>
</dbReference>
<evidence type="ECO:0000259" key="13">
    <source>
        <dbReference type="PROSITE" id="PS51485"/>
    </source>
</evidence>
<evidence type="ECO:0000256" key="10">
    <source>
        <dbReference type="ARBA" id="ARBA00023157"/>
    </source>
</evidence>
<keyword evidence="15" id="KW-1185">Reference proteome</keyword>
<dbReference type="EMBL" id="JAAARO010000009">
    <property type="protein sequence ID" value="KAF5742766.1"/>
    <property type="molecule type" value="Genomic_DNA"/>
</dbReference>
<dbReference type="GO" id="GO:0009610">
    <property type="term" value="P:response to symbiotic fungus"/>
    <property type="evidence" value="ECO:0007669"/>
    <property type="project" value="UniProtKB-ARBA"/>
</dbReference>
<evidence type="ECO:0000313" key="15">
    <source>
        <dbReference type="Proteomes" id="UP000593562"/>
    </source>
</evidence>
<dbReference type="Pfam" id="PF02298">
    <property type="entry name" value="Cu_bind_like"/>
    <property type="match status" value="1"/>
</dbReference>
<dbReference type="InterPro" id="IPR039391">
    <property type="entry name" value="Phytocyanin-like"/>
</dbReference>
<evidence type="ECO:0000256" key="8">
    <source>
        <dbReference type="ARBA" id="ARBA00023008"/>
    </source>
</evidence>
<dbReference type="InterPro" id="IPR003245">
    <property type="entry name" value="Phytocyanin_dom"/>
</dbReference>
<protein>
    <submittedName>
        <fullName evidence="14">Stellacyanin-like</fullName>
    </submittedName>
</protein>
<evidence type="ECO:0000256" key="7">
    <source>
        <dbReference type="ARBA" id="ARBA00022989"/>
    </source>
</evidence>
<feature type="chain" id="PRO_5029848427" evidence="12">
    <location>
        <begin position="25"/>
        <end position="148"/>
    </location>
</feature>
<evidence type="ECO:0000256" key="1">
    <source>
        <dbReference type="ARBA" id="ARBA00004479"/>
    </source>
</evidence>
<dbReference type="PANTHER" id="PTHR33021:SF533">
    <property type="entry name" value="PHYTOCYANIN DOMAIN-CONTAINING PROTEIN"/>
    <property type="match status" value="1"/>
</dbReference>
<comment type="subcellular location">
    <subcellularLocation>
        <location evidence="1">Membrane</location>
        <topology evidence="1">Single-pass type I membrane protein</topology>
    </subcellularLocation>
</comment>
<evidence type="ECO:0000256" key="4">
    <source>
        <dbReference type="ARBA" id="ARBA00022723"/>
    </source>
</evidence>
<evidence type="ECO:0000256" key="5">
    <source>
        <dbReference type="ARBA" id="ARBA00022729"/>
    </source>
</evidence>
<evidence type="ECO:0000256" key="9">
    <source>
        <dbReference type="ARBA" id="ARBA00023136"/>
    </source>
</evidence>
<dbReference type="SUPFAM" id="SSF49503">
    <property type="entry name" value="Cupredoxins"/>
    <property type="match status" value="1"/>
</dbReference>
<evidence type="ECO:0000256" key="11">
    <source>
        <dbReference type="ARBA" id="ARBA00023180"/>
    </source>
</evidence>
<evidence type="ECO:0000256" key="12">
    <source>
        <dbReference type="SAM" id="SignalP"/>
    </source>
</evidence>
<keyword evidence="8" id="KW-0186">Copper</keyword>
<dbReference type="InParanoid" id="A0A7J7D9L1"/>
<evidence type="ECO:0000256" key="3">
    <source>
        <dbReference type="ARBA" id="ARBA00022692"/>
    </source>
</evidence>
<evidence type="ECO:0000256" key="6">
    <source>
        <dbReference type="ARBA" id="ARBA00022982"/>
    </source>
</evidence>
<keyword evidence="2" id="KW-0813">Transport</keyword>
<sequence>MASSRVFAVVFWFVAAIVSTSVLAKEFIVGDEAGWKRGVDYFAWAKDKDFRVGDKLVFQYPVGGDSFDVVYKVNETGFDECKPLPISGGLYSGNDIITFTTPGKRWYISDGGQEEGGNCMAGQKLAIYVKNKMHEGPYTGMAPTPIGS</sequence>
<gene>
    <name evidence="14" type="ORF">HS088_TW09G00826</name>
</gene>
<reference evidence="14 15" key="1">
    <citation type="journal article" date="2020" name="Nat. Commun.">
        <title>Genome of Tripterygium wilfordii and identification of cytochrome P450 involved in triptolide biosynthesis.</title>
        <authorList>
            <person name="Tu L."/>
            <person name="Su P."/>
            <person name="Zhang Z."/>
            <person name="Gao L."/>
            <person name="Wang J."/>
            <person name="Hu T."/>
            <person name="Zhou J."/>
            <person name="Zhang Y."/>
            <person name="Zhao Y."/>
            <person name="Liu Y."/>
            <person name="Song Y."/>
            <person name="Tong Y."/>
            <person name="Lu Y."/>
            <person name="Yang J."/>
            <person name="Xu C."/>
            <person name="Jia M."/>
            <person name="Peters R.J."/>
            <person name="Huang L."/>
            <person name="Gao W."/>
        </authorList>
    </citation>
    <scope>NUCLEOTIDE SEQUENCE [LARGE SCALE GENOMIC DNA]</scope>
    <source>
        <strain evidence="15">cv. XIE 37</strain>
        <tissue evidence="14">Leaf</tissue>
    </source>
</reference>
<keyword evidence="11" id="KW-0325">Glycoprotein</keyword>
<dbReference type="InterPro" id="IPR008972">
    <property type="entry name" value="Cupredoxin"/>
</dbReference>
<accession>A0A7J7D9L1</accession>
<keyword evidence="4" id="KW-0479">Metal-binding</keyword>
<keyword evidence="10" id="KW-1015">Disulfide bond</keyword>
<keyword evidence="5 12" id="KW-0732">Signal</keyword>
<dbReference type="PANTHER" id="PTHR33021">
    <property type="entry name" value="BLUE COPPER PROTEIN"/>
    <property type="match status" value="1"/>
</dbReference>
<keyword evidence="3" id="KW-0812">Transmembrane</keyword>
<evidence type="ECO:0000256" key="2">
    <source>
        <dbReference type="ARBA" id="ARBA00022448"/>
    </source>
</evidence>
<dbReference type="GO" id="GO:0009055">
    <property type="term" value="F:electron transfer activity"/>
    <property type="evidence" value="ECO:0007669"/>
    <property type="project" value="InterPro"/>
</dbReference>